<feature type="compositionally biased region" description="Basic residues" evidence="1">
    <location>
        <begin position="95"/>
        <end position="106"/>
    </location>
</feature>
<dbReference type="RefSeq" id="YP_009838280.1">
    <property type="nucleotide sequence ID" value="NC_048709.1"/>
</dbReference>
<feature type="region of interest" description="Disordered" evidence="1">
    <location>
        <begin position="79"/>
        <end position="106"/>
    </location>
</feature>
<sequence>MSQCPCGGETDREMRLWLDTPSDHKACEAYVGVKPKPTQYPVVSHMMTCKACERRSLHYGYNLEGYPLKEGEILPGWRHGEAHTANRKDPPEKVKPKKKTTSRRLF</sequence>
<reference evidence="2 3" key="1">
    <citation type="submission" date="2018-05" db="EMBL/GenBank/DDBJ databases">
        <title>The genome of Vibrio coralliilyticus phage YC.</title>
        <authorList>
            <person name="Benler S."/>
        </authorList>
    </citation>
    <scope>NUCLEOTIDE SEQUENCE [LARGE SCALE GENOMIC DNA]</scope>
</reference>
<feature type="compositionally biased region" description="Basic and acidic residues" evidence="1">
    <location>
        <begin position="79"/>
        <end position="94"/>
    </location>
</feature>
<dbReference type="GeneID" id="55608512"/>
<dbReference type="KEGG" id="vg:55608512"/>
<proteinExistence type="predicted"/>
<name>A0A384ZS18_9CAUD</name>
<evidence type="ECO:0000313" key="2">
    <source>
        <dbReference type="EMBL" id="AXC34434.1"/>
    </source>
</evidence>
<dbReference type="Proteomes" id="UP000260311">
    <property type="component" value="Segment"/>
</dbReference>
<dbReference type="EMBL" id="MH375644">
    <property type="protein sequence ID" value="AXC34434.1"/>
    <property type="molecule type" value="Genomic_DNA"/>
</dbReference>
<keyword evidence="3" id="KW-1185">Reference proteome</keyword>
<protein>
    <submittedName>
        <fullName evidence="2">Uncharacterized protein</fullName>
    </submittedName>
</protein>
<organism evidence="2 3">
    <name type="scientific">Vibrio phage YC</name>
    <dbReference type="NCBI Taxonomy" id="2267403"/>
    <lineage>
        <taxon>Viruses</taxon>
        <taxon>Duplodnaviria</taxon>
        <taxon>Heunggongvirae</taxon>
        <taxon>Uroviricota</taxon>
        <taxon>Caudoviricetes</taxon>
        <taxon>Pantevenvirales</taxon>
        <taxon>Ackermannviridae</taxon>
        <taxon>Campanilevirus</taxon>
        <taxon>Campanilevirus YC</taxon>
    </lineage>
</organism>
<evidence type="ECO:0000256" key="1">
    <source>
        <dbReference type="SAM" id="MobiDB-lite"/>
    </source>
</evidence>
<evidence type="ECO:0000313" key="3">
    <source>
        <dbReference type="Proteomes" id="UP000260311"/>
    </source>
</evidence>
<accession>A0A384ZS18</accession>